<dbReference type="EMBL" id="EU976677">
    <property type="protein sequence ID" value="ACG48795.1"/>
    <property type="molecule type" value="mRNA"/>
</dbReference>
<evidence type="ECO:0000313" key="2">
    <source>
        <dbReference type="EMBL" id="ACG48795.1"/>
    </source>
</evidence>
<name>B6UHG2_MAIZE</name>
<proteinExistence type="evidence at transcript level"/>
<accession>B6UHG2</accession>
<protein>
    <submittedName>
        <fullName evidence="2">Uncharacterized protein</fullName>
    </submittedName>
</protein>
<organism evidence="2">
    <name type="scientific">Zea mays</name>
    <name type="common">Maize</name>
    <dbReference type="NCBI Taxonomy" id="4577"/>
    <lineage>
        <taxon>Eukaryota</taxon>
        <taxon>Viridiplantae</taxon>
        <taxon>Streptophyta</taxon>
        <taxon>Embryophyta</taxon>
        <taxon>Tracheophyta</taxon>
        <taxon>Spermatophyta</taxon>
        <taxon>Magnoliopsida</taxon>
        <taxon>Liliopsida</taxon>
        <taxon>Poales</taxon>
        <taxon>Poaceae</taxon>
        <taxon>PACMAD clade</taxon>
        <taxon>Panicoideae</taxon>
        <taxon>Andropogonodae</taxon>
        <taxon>Andropogoneae</taxon>
        <taxon>Tripsacinae</taxon>
        <taxon>Zea</taxon>
    </lineage>
</organism>
<feature type="region of interest" description="Disordered" evidence="1">
    <location>
        <begin position="1"/>
        <end position="34"/>
    </location>
</feature>
<dbReference type="AlphaFoldDB" id="B6UHG2"/>
<reference evidence="2" key="1">
    <citation type="journal article" date="2009" name="Plant Mol. Biol.">
        <title>Insights into corn genes derived from large-scale cDNA sequencing.</title>
        <authorList>
            <person name="Alexandrov N.N."/>
            <person name="Brover V.V."/>
            <person name="Freidin S."/>
            <person name="Troukhan M.E."/>
            <person name="Tatarinova T.V."/>
            <person name="Zhang H."/>
            <person name="Swaller T.J."/>
            <person name="Lu Y.P."/>
            <person name="Bouck J."/>
            <person name="Flavell R.B."/>
            <person name="Feldmann K.A."/>
        </authorList>
    </citation>
    <scope>NUCLEOTIDE SEQUENCE</scope>
</reference>
<feature type="compositionally biased region" description="Polar residues" evidence="1">
    <location>
        <begin position="1"/>
        <end position="12"/>
    </location>
</feature>
<evidence type="ECO:0000256" key="1">
    <source>
        <dbReference type="SAM" id="MobiDB-lite"/>
    </source>
</evidence>
<sequence>MPADASSRTRAQPRQGRSPHVPLKSELPWRPCPA</sequence>